<gene>
    <name evidence="1" type="ORF">Gogos_003045</name>
</gene>
<dbReference type="Proteomes" id="UP000593579">
    <property type="component" value="Unassembled WGS sequence"/>
</dbReference>
<comment type="caution">
    <text evidence="1">The sequence shown here is derived from an EMBL/GenBank/DDBJ whole genome shotgun (WGS) entry which is preliminary data.</text>
</comment>
<dbReference type="EMBL" id="JABEZY010000011">
    <property type="protein sequence ID" value="MBA0749084.1"/>
    <property type="molecule type" value="Genomic_DNA"/>
</dbReference>
<protein>
    <submittedName>
        <fullName evidence="1">Uncharacterized protein</fullName>
    </submittedName>
</protein>
<dbReference type="OrthoDB" id="748084at2759"/>
<organism evidence="1 2">
    <name type="scientific">Gossypium gossypioides</name>
    <name type="common">Mexican cotton</name>
    <name type="synonym">Selera gossypioides</name>
    <dbReference type="NCBI Taxonomy" id="34282"/>
    <lineage>
        <taxon>Eukaryota</taxon>
        <taxon>Viridiplantae</taxon>
        <taxon>Streptophyta</taxon>
        <taxon>Embryophyta</taxon>
        <taxon>Tracheophyta</taxon>
        <taxon>Spermatophyta</taxon>
        <taxon>Magnoliopsida</taxon>
        <taxon>eudicotyledons</taxon>
        <taxon>Gunneridae</taxon>
        <taxon>Pentapetalae</taxon>
        <taxon>rosids</taxon>
        <taxon>malvids</taxon>
        <taxon>Malvales</taxon>
        <taxon>Malvaceae</taxon>
        <taxon>Malvoideae</taxon>
        <taxon>Gossypium</taxon>
    </lineage>
</organism>
<feature type="non-terminal residue" evidence="1">
    <location>
        <position position="1"/>
    </location>
</feature>
<keyword evidence="2" id="KW-1185">Reference proteome</keyword>
<reference evidence="1 2" key="1">
    <citation type="journal article" date="2019" name="Genome Biol. Evol.">
        <title>Insights into the evolution of the New World diploid cottons (Gossypium, subgenus Houzingenia) based on genome sequencing.</title>
        <authorList>
            <person name="Grover C.E."/>
            <person name="Arick M.A. 2nd"/>
            <person name="Thrash A."/>
            <person name="Conover J.L."/>
            <person name="Sanders W.S."/>
            <person name="Peterson D.G."/>
            <person name="Frelichowski J.E."/>
            <person name="Scheffler J.A."/>
            <person name="Scheffler B.E."/>
            <person name="Wendel J.F."/>
        </authorList>
    </citation>
    <scope>NUCLEOTIDE SEQUENCE [LARGE SCALE GENOMIC DNA]</scope>
    <source>
        <strain evidence="1">5</strain>
        <tissue evidence="1">Leaf</tissue>
    </source>
</reference>
<sequence>DTSLRRRTGTVVKLISPSSFSEQRRLSGETCIGELNKMAWTAKFLLPFRQSFSQSRNLCKSH</sequence>
<accession>A0A7J9CLB9</accession>
<proteinExistence type="predicted"/>
<dbReference type="AlphaFoldDB" id="A0A7J9CLB9"/>
<evidence type="ECO:0000313" key="1">
    <source>
        <dbReference type="EMBL" id="MBA0749084.1"/>
    </source>
</evidence>
<evidence type="ECO:0000313" key="2">
    <source>
        <dbReference type="Proteomes" id="UP000593579"/>
    </source>
</evidence>
<name>A0A7J9CLB9_GOSGO</name>